<feature type="transmembrane region" description="Helical" evidence="1">
    <location>
        <begin position="12"/>
        <end position="30"/>
    </location>
</feature>
<reference evidence="2 3" key="1">
    <citation type="journal article" date="2015" name="Genome Announc.">
        <title>Expanding the biotechnology potential of lactobacilli through comparative genomics of 213 strains and associated genera.</title>
        <authorList>
            <person name="Sun Z."/>
            <person name="Harris H.M."/>
            <person name="McCann A."/>
            <person name="Guo C."/>
            <person name="Argimon S."/>
            <person name="Zhang W."/>
            <person name="Yang X."/>
            <person name="Jeffery I.B."/>
            <person name="Cooney J.C."/>
            <person name="Kagawa T.F."/>
            <person name="Liu W."/>
            <person name="Song Y."/>
            <person name="Salvetti E."/>
            <person name="Wrobel A."/>
            <person name="Rasinkangas P."/>
            <person name="Parkhill J."/>
            <person name="Rea M.C."/>
            <person name="O'Sullivan O."/>
            <person name="Ritari J."/>
            <person name="Douillard F.P."/>
            <person name="Paul Ross R."/>
            <person name="Yang R."/>
            <person name="Briner A.E."/>
            <person name="Felis G.E."/>
            <person name="de Vos W.M."/>
            <person name="Barrangou R."/>
            <person name="Klaenhammer T.R."/>
            <person name="Caufield P.W."/>
            <person name="Cui Y."/>
            <person name="Zhang H."/>
            <person name="O'Toole P.W."/>
        </authorList>
    </citation>
    <scope>NUCLEOTIDE SEQUENCE [LARGE SCALE GENOMIC DNA]</scope>
    <source>
        <strain evidence="2 3">NBRC 103219</strain>
    </source>
</reference>
<keyword evidence="3" id="KW-1185">Reference proteome</keyword>
<name>A0A0R2LCA7_9LACO</name>
<dbReference type="EMBL" id="JQCN01000031">
    <property type="protein sequence ID" value="KRN99529.1"/>
    <property type="molecule type" value="Genomic_DNA"/>
</dbReference>
<organism evidence="2 3">
    <name type="scientific">Ligilactobacillus pobuzihii</name>
    <dbReference type="NCBI Taxonomy" id="449659"/>
    <lineage>
        <taxon>Bacteria</taxon>
        <taxon>Bacillati</taxon>
        <taxon>Bacillota</taxon>
        <taxon>Bacilli</taxon>
        <taxon>Lactobacillales</taxon>
        <taxon>Lactobacillaceae</taxon>
        <taxon>Ligilactobacillus</taxon>
    </lineage>
</organism>
<evidence type="ECO:0000256" key="1">
    <source>
        <dbReference type="SAM" id="Phobius"/>
    </source>
</evidence>
<feature type="transmembrane region" description="Helical" evidence="1">
    <location>
        <begin position="36"/>
        <end position="56"/>
    </location>
</feature>
<protein>
    <submittedName>
        <fullName evidence="2">Uncharacterized protein</fullName>
    </submittedName>
</protein>
<gene>
    <name evidence="2" type="ORF">IV66_GL001534</name>
</gene>
<dbReference type="STRING" id="449659.IV66_GL001534"/>
<sequence>MMNKIIKETLRFFIIFLLVYAIGSYFSGSFNWTNVLIVSVVAGIFYGIFRGILLRFQNK</sequence>
<dbReference type="RefSeq" id="WP_017868766.1">
    <property type="nucleotide sequence ID" value="NZ_BJYB01000012.1"/>
</dbReference>
<keyword evidence="1" id="KW-0472">Membrane</keyword>
<evidence type="ECO:0000313" key="3">
    <source>
        <dbReference type="Proteomes" id="UP000051886"/>
    </source>
</evidence>
<accession>A0A0R2LCA7</accession>
<keyword evidence="1" id="KW-1133">Transmembrane helix</keyword>
<dbReference type="AlphaFoldDB" id="A0A0R2LCA7"/>
<evidence type="ECO:0000313" key="2">
    <source>
        <dbReference type="EMBL" id="KRN99529.1"/>
    </source>
</evidence>
<proteinExistence type="predicted"/>
<comment type="caution">
    <text evidence="2">The sequence shown here is derived from an EMBL/GenBank/DDBJ whole genome shotgun (WGS) entry which is preliminary data.</text>
</comment>
<dbReference type="PATRIC" id="fig|449659.4.peg.1560"/>
<dbReference type="Proteomes" id="UP000051886">
    <property type="component" value="Unassembled WGS sequence"/>
</dbReference>
<keyword evidence="1" id="KW-0812">Transmembrane</keyword>